<dbReference type="RefSeq" id="WP_346753950.1">
    <property type="nucleotide sequence ID" value="NZ_JAUJEA010000009.1"/>
</dbReference>
<dbReference type="Proteomes" id="UP001172082">
    <property type="component" value="Unassembled WGS sequence"/>
</dbReference>
<dbReference type="EMBL" id="JAUJEA010000009">
    <property type="protein sequence ID" value="MDN5203926.1"/>
    <property type="molecule type" value="Genomic_DNA"/>
</dbReference>
<keyword evidence="1 3" id="KW-0597">Phosphoprotein</keyword>
<name>A0ABT8KT50_9BACT</name>
<feature type="modified residue" description="4-aspartylphosphate" evidence="3">
    <location>
        <position position="56"/>
    </location>
</feature>
<dbReference type="PRINTS" id="PR00038">
    <property type="entry name" value="HTHLUXR"/>
</dbReference>
<keyword evidence="7" id="KW-1185">Reference proteome</keyword>
<gene>
    <name evidence="6" type="ORF">QQ008_21215</name>
</gene>
<dbReference type="PROSITE" id="PS50043">
    <property type="entry name" value="HTH_LUXR_2"/>
    <property type="match status" value="1"/>
</dbReference>
<dbReference type="CDD" id="cd06170">
    <property type="entry name" value="LuxR_C_like"/>
    <property type="match status" value="1"/>
</dbReference>
<sequence length="220" mass="24328">MASYKVLIVDDHKIIREGVKALLKGAEGIEIVGDADSGKEAIEFIATTPVDVVLMDLGMPEMSGAEATKIIFEKFSDVYVLALTMHDDEAHIIEMLDAGASGYILKTINKTNLVESIKTVGSGQPYFSSEASQKIVEHFMKSRTRADSNGDKDPVEQKITKREKEVLKLIAEENTNHEIAKKLHLSYRTVDSHRRNLLQKLNVKNTAGLVKYALKTGLLS</sequence>
<evidence type="ECO:0000256" key="2">
    <source>
        <dbReference type="ARBA" id="ARBA00023125"/>
    </source>
</evidence>
<evidence type="ECO:0000313" key="6">
    <source>
        <dbReference type="EMBL" id="MDN5203926.1"/>
    </source>
</evidence>
<evidence type="ECO:0000256" key="3">
    <source>
        <dbReference type="PROSITE-ProRule" id="PRU00169"/>
    </source>
</evidence>
<dbReference type="PROSITE" id="PS50110">
    <property type="entry name" value="RESPONSE_REGULATORY"/>
    <property type="match status" value="1"/>
</dbReference>
<comment type="caution">
    <text evidence="6">The sequence shown here is derived from an EMBL/GenBank/DDBJ whole genome shotgun (WGS) entry which is preliminary data.</text>
</comment>
<organism evidence="6 7">
    <name type="scientific">Splendidivirga corallicola</name>
    <dbReference type="NCBI Taxonomy" id="3051826"/>
    <lineage>
        <taxon>Bacteria</taxon>
        <taxon>Pseudomonadati</taxon>
        <taxon>Bacteroidota</taxon>
        <taxon>Cytophagia</taxon>
        <taxon>Cytophagales</taxon>
        <taxon>Splendidivirgaceae</taxon>
        <taxon>Splendidivirga</taxon>
    </lineage>
</organism>
<dbReference type="Pfam" id="PF00196">
    <property type="entry name" value="GerE"/>
    <property type="match status" value="1"/>
</dbReference>
<dbReference type="SUPFAM" id="SSF52172">
    <property type="entry name" value="CheY-like"/>
    <property type="match status" value="1"/>
</dbReference>
<dbReference type="InterPro" id="IPR016032">
    <property type="entry name" value="Sig_transdc_resp-reg_C-effctor"/>
</dbReference>
<evidence type="ECO:0000313" key="7">
    <source>
        <dbReference type="Proteomes" id="UP001172082"/>
    </source>
</evidence>
<dbReference type="SUPFAM" id="SSF46894">
    <property type="entry name" value="C-terminal effector domain of the bipartite response regulators"/>
    <property type="match status" value="1"/>
</dbReference>
<dbReference type="InterPro" id="IPR011006">
    <property type="entry name" value="CheY-like_superfamily"/>
</dbReference>
<dbReference type="CDD" id="cd17535">
    <property type="entry name" value="REC_NarL-like"/>
    <property type="match status" value="1"/>
</dbReference>
<dbReference type="SMART" id="SM00448">
    <property type="entry name" value="REC"/>
    <property type="match status" value="1"/>
</dbReference>
<dbReference type="InterPro" id="IPR058245">
    <property type="entry name" value="NreC/VraR/RcsB-like_REC"/>
</dbReference>
<evidence type="ECO:0000259" key="4">
    <source>
        <dbReference type="PROSITE" id="PS50043"/>
    </source>
</evidence>
<evidence type="ECO:0000256" key="1">
    <source>
        <dbReference type="ARBA" id="ARBA00022553"/>
    </source>
</evidence>
<feature type="domain" description="Response regulatory" evidence="5">
    <location>
        <begin position="5"/>
        <end position="121"/>
    </location>
</feature>
<dbReference type="SMART" id="SM00421">
    <property type="entry name" value="HTH_LUXR"/>
    <property type="match status" value="1"/>
</dbReference>
<dbReference type="InterPro" id="IPR039420">
    <property type="entry name" value="WalR-like"/>
</dbReference>
<feature type="domain" description="HTH luxR-type" evidence="4">
    <location>
        <begin position="151"/>
        <end position="217"/>
    </location>
</feature>
<dbReference type="Gene3D" id="3.40.50.2300">
    <property type="match status" value="1"/>
</dbReference>
<dbReference type="PANTHER" id="PTHR43214">
    <property type="entry name" value="TWO-COMPONENT RESPONSE REGULATOR"/>
    <property type="match status" value="1"/>
</dbReference>
<dbReference type="PANTHER" id="PTHR43214:SF43">
    <property type="entry name" value="TWO-COMPONENT RESPONSE REGULATOR"/>
    <property type="match status" value="1"/>
</dbReference>
<dbReference type="Pfam" id="PF00072">
    <property type="entry name" value="Response_reg"/>
    <property type="match status" value="1"/>
</dbReference>
<accession>A0ABT8KT50</accession>
<protein>
    <submittedName>
        <fullName evidence="6">Response regulator transcription factor</fullName>
    </submittedName>
</protein>
<dbReference type="InterPro" id="IPR001789">
    <property type="entry name" value="Sig_transdc_resp-reg_receiver"/>
</dbReference>
<evidence type="ECO:0000259" key="5">
    <source>
        <dbReference type="PROSITE" id="PS50110"/>
    </source>
</evidence>
<reference evidence="6" key="1">
    <citation type="submission" date="2023-06" db="EMBL/GenBank/DDBJ databases">
        <title>Genomic of Parafulvivirga corallium.</title>
        <authorList>
            <person name="Wang G."/>
        </authorList>
    </citation>
    <scope>NUCLEOTIDE SEQUENCE</scope>
    <source>
        <strain evidence="6">BMA10</strain>
    </source>
</reference>
<keyword evidence="2" id="KW-0238">DNA-binding</keyword>
<dbReference type="InterPro" id="IPR000792">
    <property type="entry name" value="Tscrpt_reg_LuxR_C"/>
</dbReference>
<proteinExistence type="predicted"/>